<accession>A0AAN8XJ40</accession>
<feature type="non-terminal residue" evidence="1">
    <location>
        <position position="1"/>
    </location>
</feature>
<reference evidence="1 2" key="1">
    <citation type="submission" date="2023-11" db="EMBL/GenBank/DDBJ databases">
        <title>Halocaridina rubra genome assembly.</title>
        <authorList>
            <person name="Smith C."/>
        </authorList>
    </citation>
    <scope>NUCLEOTIDE SEQUENCE [LARGE SCALE GENOMIC DNA]</scope>
    <source>
        <strain evidence="1">EP-1</strain>
        <tissue evidence="1">Whole</tissue>
    </source>
</reference>
<organism evidence="1 2">
    <name type="scientific">Halocaridina rubra</name>
    <name type="common">Hawaiian red shrimp</name>
    <dbReference type="NCBI Taxonomy" id="373956"/>
    <lineage>
        <taxon>Eukaryota</taxon>
        <taxon>Metazoa</taxon>
        <taxon>Ecdysozoa</taxon>
        <taxon>Arthropoda</taxon>
        <taxon>Crustacea</taxon>
        <taxon>Multicrustacea</taxon>
        <taxon>Malacostraca</taxon>
        <taxon>Eumalacostraca</taxon>
        <taxon>Eucarida</taxon>
        <taxon>Decapoda</taxon>
        <taxon>Pleocyemata</taxon>
        <taxon>Caridea</taxon>
        <taxon>Atyoidea</taxon>
        <taxon>Atyidae</taxon>
        <taxon>Halocaridina</taxon>
    </lineage>
</organism>
<sequence>GVFIATLIGLVLAMIALGIEVLYYRKGSAQINDGSSKMALKIPSDKNLVSRINVAPAY</sequence>
<dbReference type="AlphaFoldDB" id="A0AAN8XJ40"/>
<dbReference type="Proteomes" id="UP001381693">
    <property type="component" value="Unassembled WGS sequence"/>
</dbReference>
<evidence type="ECO:0000313" key="1">
    <source>
        <dbReference type="EMBL" id="KAK7082593.1"/>
    </source>
</evidence>
<gene>
    <name evidence="1" type="ORF">SK128_006925</name>
</gene>
<dbReference type="EMBL" id="JAXCGZ010003958">
    <property type="protein sequence ID" value="KAK7082593.1"/>
    <property type="molecule type" value="Genomic_DNA"/>
</dbReference>
<protein>
    <submittedName>
        <fullName evidence="1">Uncharacterized protein</fullName>
    </submittedName>
</protein>
<comment type="caution">
    <text evidence="1">The sequence shown here is derived from an EMBL/GenBank/DDBJ whole genome shotgun (WGS) entry which is preliminary data.</text>
</comment>
<keyword evidence="2" id="KW-1185">Reference proteome</keyword>
<proteinExistence type="predicted"/>
<evidence type="ECO:0000313" key="2">
    <source>
        <dbReference type="Proteomes" id="UP001381693"/>
    </source>
</evidence>
<name>A0AAN8XJ40_HALRR</name>